<evidence type="ECO:0000256" key="1">
    <source>
        <dbReference type="ARBA" id="ARBA00022481"/>
    </source>
</evidence>
<keyword evidence="3" id="KW-0449">Lipoprotein</keyword>
<reference evidence="8 9" key="1">
    <citation type="submission" date="2023-01" db="EMBL/GenBank/DDBJ databases">
        <authorList>
            <person name="Kreplak J."/>
        </authorList>
    </citation>
    <scope>NUCLEOTIDE SEQUENCE [LARGE SCALE GENOMIC DNA]</scope>
</reference>
<evidence type="ECO:0000259" key="7">
    <source>
        <dbReference type="PROSITE" id="PS50846"/>
    </source>
</evidence>
<dbReference type="EMBL" id="OX451738">
    <property type="protein sequence ID" value="CAI8604423.1"/>
    <property type="molecule type" value="Genomic_DNA"/>
</dbReference>
<dbReference type="PROSITE" id="PS50846">
    <property type="entry name" value="HMA_2"/>
    <property type="match status" value="1"/>
</dbReference>
<keyword evidence="4" id="KW-0636">Prenylation</keyword>
<dbReference type="SUPFAM" id="SSF55008">
    <property type="entry name" value="HMA, heavy metal-associated domain"/>
    <property type="match status" value="1"/>
</dbReference>
<keyword evidence="1" id="KW-0488">Methylation</keyword>
<protein>
    <recommendedName>
        <fullName evidence="7">HMA domain-containing protein</fullName>
    </recommendedName>
</protein>
<evidence type="ECO:0000313" key="8">
    <source>
        <dbReference type="EMBL" id="CAI8604423.1"/>
    </source>
</evidence>
<dbReference type="InterPro" id="IPR051863">
    <property type="entry name" value="HIPP"/>
</dbReference>
<gene>
    <name evidence="8" type="ORF">VFH_III132360</name>
</gene>
<accession>A0AAV1A5I2</accession>
<dbReference type="PANTHER" id="PTHR45811">
    <property type="entry name" value="COPPER TRANSPORT PROTEIN FAMILY-RELATED"/>
    <property type="match status" value="1"/>
</dbReference>
<evidence type="ECO:0000256" key="4">
    <source>
        <dbReference type="ARBA" id="ARBA00023289"/>
    </source>
</evidence>
<feature type="region of interest" description="Disordered" evidence="6">
    <location>
        <begin position="117"/>
        <end position="139"/>
    </location>
</feature>
<keyword evidence="9" id="KW-1185">Reference proteome</keyword>
<proteinExistence type="inferred from homology"/>
<dbReference type="InterPro" id="IPR006121">
    <property type="entry name" value="HMA_dom"/>
</dbReference>
<dbReference type="GO" id="GO:0046872">
    <property type="term" value="F:metal ion binding"/>
    <property type="evidence" value="ECO:0007669"/>
    <property type="project" value="UniProtKB-KW"/>
</dbReference>
<dbReference type="InterPro" id="IPR036163">
    <property type="entry name" value="HMA_dom_sf"/>
</dbReference>
<sequence>MHNSSINYNLYFCFFWYYKFLTFKVSDLMSYIQTRLLHSFIQAKNVLIKIVLQVEIHDDKTKKKSMKAVSNISGVESVSLDMKDQKLTLTGDIDPVQVVTKLRKLCLPKILSVGPAKEPKKEEKKKVTEEKKDQNKKSEAPGAVKVCEAYHYPMMIAQPQYYYTSVEENPNACVVC</sequence>
<dbReference type="Proteomes" id="UP001157006">
    <property type="component" value="Chromosome 3"/>
</dbReference>
<feature type="domain" description="HMA" evidence="7">
    <location>
        <begin position="47"/>
        <end position="110"/>
    </location>
</feature>
<dbReference type="Gene3D" id="3.30.70.100">
    <property type="match status" value="1"/>
</dbReference>
<comment type="similarity">
    <text evidence="5">Belongs to the HIPP family.</text>
</comment>
<dbReference type="AlphaFoldDB" id="A0AAV1A5I2"/>
<evidence type="ECO:0000313" key="9">
    <source>
        <dbReference type="Proteomes" id="UP001157006"/>
    </source>
</evidence>
<evidence type="ECO:0000256" key="5">
    <source>
        <dbReference type="ARBA" id="ARBA00024045"/>
    </source>
</evidence>
<dbReference type="Pfam" id="PF00403">
    <property type="entry name" value="HMA"/>
    <property type="match status" value="1"/>
</dbReference>
<evidence type="ECO:0000256" key="6">
    <source>
        <dbReference type="SAM" id="MobiDB-lite"/>
    </source>
</evidence>
<evidence type="ECO:0000256" key="3">
    <source>
        <dbReference type="ARBA" id="ARBA00023288"/>
    </source>
</evidence>
<keyword evidence="2" id="KW-0479">Metal-binding</keyword>
<name>A0AAV1A5I2_VICFA</name>
<organism evidence="8 9">
    <name type="scientific">Vicia faba</name>
    <name type="common">Broad bean</name>
    <name type="synonym">Faba vulgaris</name>
    <dbReference type="NCBI Taxonomy" id="3906"/>
    <lineage>
        <taxon>Eukaryota</taxon>
        <taxon>Viridiplantae</taxon>
        <taxon>Streptophyta</taxon>
        <taxon>Embryophyta</taxon>
        <taxon>Tracheophyta</taxon>
        <taxon>Spermatophyta</taxon>
        <taxon>Magnoliopsida</taxon>
        <taxon>eudicotyledons</taxon>
        <taxon>Gunneridae</taxon>
        <taxon>Pentapetalae</taxon>
        <taxon>rosids</taxon>
        <taxon>fabids</taxon>
        <taxon>Fabales</taxon>
        <taxon>Fabaceae</taxon>
        <taxon>Papilionoideae</taxon>
        <taxon>50 kb inversion clade</taxon>
        <taxon>NPAAA clade</taxon>
        <taxon>Hologalegina</taxon>
        <taxon>IRL clade</taxon>
        <taxon>Fabeae</taxon>
        <taxon>Vicia</taxon>
    </lineage>
</organism>
<dbReference type="PANTHER" id="PTHR45811:SF77">
    <property type="entry name" value="ION-BINDING PROTEIN, PUTATIVE-RELATED"/>
    <property type="match status" value="1"/>
</dbReference>
<evidence type="ECO:0000256" key="2">
    <source>
        <dbReference type="ARBA" id="ARBA00022723"/>
    </source>
</evidence>